<proteinExistence type="predicted"/>
<protein>
    <submittedName>
        <fullName evidence="1">Unannotated protein</fullName>
    </submittedName>
</protein>
<name>A0A6J7I2G1_9ZZZZ</name>
<organism evidence="1">
    <name type="scientific">freshwater metagenome</name>
    <dbReference type="NCBI Taxonomy" id="449393"/>
    <lineage>
        <taxon>unclassified sequences</taxon>
        <taxon>metagenomes</taxon>
        <taxon>ecological metagenomes</taxon>
    </lineage>
</organism>
<evidence type="ECO:0000313" key="1">
    <source>
        <dbReference type="EMBL" id="CAB4924876.1"/>
    </source>
</evidence>
<sequence length="119" mass="12891">MPSVEIFLIAVVAVLWWKLGQARRQARQVAQALSATPEAMTVVRGALMATTEGYAYWFSGAQLFRAPLIDGQADRDHAEPADPAICEDLTPMLVAEVIDALQGAAEDLLHGRGGEERTE</sequence>
<accession>A0A6J7I2G1</accession>
<dbReference type="AlphaFoldDB" id="A0A6J7I2G1"/>
<reference evidence="1" key="1">
    <citation type="submission" date="2020-05" db="EMBL/GenBank/DDBJ databases">
        <authorList>
            <person name="Chiriac C."/>
            <person name="Salcher M."/>
            <person name="Ghai R."/>
            <person name="Kavagutti S V."/>
        </authorList>
    </citation>
    <scope>NUCLEOTIDE SEQUENCE</scope>
</reference>
<gene>
    <name evidence="1" type="ORF">UFOPK3720_00419</name>
</gene>
<dbReference type="EMBL" id="CAFBNB010000054">
    <property type="protein sequence ID" value="CAB4924876.1"/>
    <property type="molecule type" value="Genomic_DNA"/>
</dbReference>